<comment type="caution">
    <text evidence="1">The sequence shown here is derived from an EMBL/GenBank/DDBJ whole genome shotgun (WGS) entry which is preliminary data.</text>
</comment>
<proteinExistence type="predicted"/>
<keyword evidence="2" id="KW-1185">Reference proteome</keyword>
<protein>
    <submittedName>
        <fullName evidence="1">Uncharacterized protein</fullName>
    </submittedName>
</protein>
<evidence type="ECO:0000313" key="1">
    <source>
        <dbReference type="EMBL" id="KAJ7513317.1"/>
    </source>
</evidence>
<accession>A0ACC2A880</accession>
<name>A0ACC2A880_DIPCM</name>
<reference evidence="2" key="1">
    <citation type="journal article" date="2024" name="Proc. Natl. Acad. Sci. U.S.A.">
        <title>Extraordinary preservation of gene collinearity over three hundred million years revealed in homosporous lycophytes.</title>
        <authorList>
            <person name="Li C."/>
            <person name="Wickell D."/>
            <person name="Kuo L.Y."/>
            <person name="Chen X."/>
            <person name="Nie B."/>
            <person name="Liao X."/>
            <person name="Peng D."/>
            <person name="Ji J."/>
            <person name="Jenkins J."/>
            <person name="Williams M."/>
            <person name="Shu S."/>
            <person name="Plott C."/>
            <person name="Barry K."/>
            <person name="Rajasekar S."/>
            <person name="Grimwood J."/>
            <person name="Han X."/>
            <person name="Sun S."/>
            <person name="Hou Z."/>
            <person name="He W."/>
            <person name="Dai G."/>
            <person name="Sun C."/>
            <person name="Schmutz J."/>
            <person name="Leebens-Mack J.H."/>
            <person name="Li F.W."/>
            <person name="Wang L."/>
        </authorList>
    </citation>
    <scope>NUCLEOTIDE SEQUENCE [LARGE SCALE GENOMIC DNA]</scope>
    <source>
        <strain evidence="2">cv. PW_Plant_1</strain>
    </source>
</reference>
<organism evidence="1 2">
    <name type="scientific">Diphasiastrum complanatum</name>
    <name type="common">Issler's clubmoss</name>
    <name type="synonym">Lycopodium complanatum</name>
    <dbReference type="NCBI Taxonomy" id="34168"/>
    <lineage>
        <taxon>Eukaryota</taxon>
        <taxon>Viridiplantae</taxon>
        <taxon>Streptophyta</taxon>
        <taxon>Embryophyta</taxon>
        <taxon>Tracheophyta</taxon>
        <taxon>Lycopodiopsida</taxon>
        <taxon>Lycopodiales</taxon>
        <taxon>Lycopodiaceae</taxon>
        <taxon>Lycopodioideae</taxon>
        <taxon>Diphasiastrum</taxon>
    </lineage>
</organism>
<sequence>MITGTFLCELAFKNRLVGQATLEYQCAILSSPNGPGHCSGCIPGSPSERGAKKKHEFTRKLARMFAEEQRMRIPVAQRLPWTTDEPQTLPKPPVKENTVPLGIHLFSDVRACERAKFDEYVAAKFLLMEQEMREHERLQQIAEQEEIKRMRSEMVPHAQLMPYFDRPFMPKRSSNCLTFPMELSFQCNQNKRTDIHSRQG</sequence>
<dbReference type="EMBL" id="CM055115">
    <property type="protein sequence ID" value="KAJ7513317.1"/>
    <property type="molecule type" value="Genomic_DNA"/>
</dbReference>
<dbReference type="Proteomes" id="UP001162992">
    <property type="component" value="Chromosome 24"/>
</dbReference>
<evidence type="ECO:0000313" key="2">
    <source>
        <dbReference type="Proteomes" id="UP001162992"/>
    </source>
</evidence>
<gene>
    <name evidence="1" type="ORF">O6H91_24G000200</name>
</gene>